<gene>
    <name evidence="6" type="ORF">SDC9_68681</name>
</gene>
<dbReference type="GO" id="GO:0009307">
    <property type="term" value="P:DNA restriction-modification system"/>
    <property type="evidence" value="ECO:0007669"/>
    <property type="project" value="UniProtKB-KW"/>
</dbReference>
<dbReference type="CDD" id="cd16961">
    <property type="entry name" value="RMtype1_S_TRD-CR_like"/>
    <property type="match status" value="1"/>
</dbReference>
<dbReference type="Pfam" id="PF01420">
    <property type="entry name" value="Methylase_S"/>
    <property type="match status" value="2"/>
</dbReference>
<feature type="domain" description="Type I restriction modification DNA specificity" evidence="5">
    <location>
        <begin position="206"/>
        <end position="374"/>
    </location>
</feature>
<evidence type="ECO:0000256" key="2">
    <source>
        <dbReference type="ARBA" id="ARBA00022747"/>
    </source>
</evidence>
<keyword evidence="4" id="KW-0175">Coiled coil</keyword>
<dbReference type="PANTHER" id="PTHR30408">
    <property type="entry name" value="TYPE-1 RESTRICTION ENZYME ECOKI SPECIFICITY PROTEIN"/>
    <property type="match status" value="1"/>
</dbReference>
<sequence length="395" mass="44448">MNNNPTYKPSPLGPIPNDWDVKRLEDVCQHFKSGFGITSEHIFESGDYPVYGGNGLRGYTSAFTHDGEYLLIGRQGALCGNIQRVSEKVYISEHAIAVQTNNANDLDFLAYKLDFKNLNRLSESSAQPGLAVEKLQRLKISLPPLPEQRAIAAVLSTWDNAIGKMQTLIAQKELRKKWLMQQLLTGKKRLPAFAKASAGKKGFGGEWMEMHLGDLFTERNETNFFALQLLSIGQNGVYPQDESIKKDTSNDDKSKYKRICPGDIGYNTMRMWQGRSALSELEGIVSPAYTVLTAKNNADSLFFSYLFKTPKMTNLFWRNSQGLVDDTLNCKFKDFSIIKVLLPHSKVEQTAIAKVLQAADKEIELLKAKEEKLKEQKKGLMQVLLSGKKRLKIEN</sequence>
<keyword evidence="3" id="KW-0238">DNA-binding</keyword>
<feature type="domain" description="Type I restriction modification DNA specificity" evidence="5">
    <location>
        <begin position="16"/>
        <end position="168"/>
    </location>
</feature>
<accession>A0A644Y139</accession>
<dbReference type="SUPFAM" id="SSF116734">
    <property type="entry name" value="DNA methylase specificity domain"/>
    <property type="match status" value="2"/>
</dbReference>
<keyword evidence="2" id="KW-0680">Restriction system</keyword>
<protein>
    <recommendedName>
        <fullName evidence="5">Type I restriction modification DNA specificity domain-containing protein</fullName>
    </recommendedName>
</protein>
<dbReference type="InterPro" id="IPR000055">
    <property type="entry name" value="Restrct_endonuc_typeI_TRD"/>
</dbReference>
<evidence type="ECO:0000259" key="5">
    <source>
        <dbReference type="Pfam" id="PF01420"/>
    </source>
</evidence>
<dbReference type="GO" id="GO:0003677">
    <property type="term" value="F:DNA binding"/>
    <property type="evidence" value="ECO:0007669"/>
    <property type="project" value="UniProtKB-KW"/>
</dbReference>
<dbReference type="CDD" id="cd17266">
    <property type="entry name" value="RMtype1_S_Sau1132ORF3780P-TRD2-CR2_like"/>
    <property type="match status" value="1"/>
</dbReference>
<evidence type="ECO:0000313" key="6">
    <source>
        <dbReference type="EMBL" id="MPM22230.1"/>
    </source>
</evidence>
<dbReference type="EMBL" id="VSSQ01003763">
    <property type="protein sequence ID" value="MPM22230.1"/>
    <property type="molecule type" value="Genomic_DNA"/>
</dbReference>
<evidence type="ECO:0000256" key="4">
    <source>
        <dbReference type="SAM" id="Coils"/>
    </source>
</evidence>
<dbReference type="PANTHER" id="PTHR30408:SF12">
    <property type="entry name" value="TYPE I RESTRICTION ENZYME MJAVIII SPECIFICITY SUBUNIT"/>
    <property type="match status" value="1"/>
</dbReference>
<comment type="similarity">
    <text evidence="1">Belongs to the type-I restriction system S methylase family.</text>
</comment>
<evidence type="ECO:0000256" key="1">
    <source>
        <dbReference type="ARBA" id="ARBA00010923"/>
    </source>
</evidence>
<proteinExistence type="inferred from homology"/>
<dbReference type="InterPro" id="IPR052021">
    <property type="entry name" value="Type-I_RS_S_subunit"/>
</dbReference>
<dbReference type="InterPro" id="IPR044946">
    <property type="entry name" value="Restrct_endonuc_typeI_TRD_sf"/>
</dbReference>
<reference evidence="6" key="1">
    <citation type="submission" date="2019-08" db="EMBL/GenBank/DDBJ databases">
        <authorList>
            <person name="Kucharzyk K."/>
            <person name="Murdoch R.W."/>
            <person name="Higgins S."/>
            <person name="Loffler F."/>
        </authorList>
    </citation>
    <scope>NUCLEOTIDE SEQUENCE</scope>
</reference>
<feature type="coiled-coil region" evidence="4">
    <location>
        <begin position="356"/>
        <end position="383"/>
    </location>
</feature>
<comment type="caution">
    <text evidence="6">The sequence shown here is derived from an EMBL/GenBank/DDBJ whole genome shotgun (WGS) entry which is preliminary data.</text>
</comment>
<dbReference type="AlphaFoldDB" id="A0A644Y139"/>
<name>A0A644Y139_9ZZZZ</name>
<organism evidence="6">
    <name type="scientific">bioreactor metagenome</name>
    <dbReference type="NCBI Taxonomy" id="1076179"/>
    <lineage>
        <taxon>unclassified sequences</taxon>
        <taxon>metagenomes</taxon>
        <taxon>ecological metagenomes</taxon>
    </lineage>
</organism>
<dbReference type="Gene3D" id="1.10.287.1120">
    <property type="entry name" value="Bipartite methylase S protein"/>
    <property type="match status" value="1"/>
</dbReference>
<evidence type="ECO:0000256" key="3">
    <source>
        <dbReference type="ARBA" id="ARBA00023125"/>
    </source>
</evidence>
<dbReference type="Gene3D" id="3.90.220.20">
    <property type="entry name" value="DNA methylase specificity domains"/>
    <property type="match status" value="2"/>
</dbReference>